<feature type="signal peptide" evidence="5">
    <location>
        <begin position="1"/>
        <end position="26"/>
    </location>
</feature>
<dbReference type="PANTHER" id="PTHR30600">
    <property type="entry name" value="CYTOCHROME C PEROXIDASE-RELATED"/>
    <property type="match status" value="1"/>
</dbReference>
<keyword evidence="5" id="KW-0732">Signal</keyword>
<dbReference type="InterPro" id="IPR009056">
    <property type="entry name" value="Cyt_c-like_dom"/>
</dbReference>
<evidence type="ECO:0000256" key="5">
    <source>
        <dbReference type="SAM" id="SignalP"/>
    </source>
</evidence>
<gene>
    <name evidence="7" type="ORF">SMD31_20725</name>
</gene>
<accession>A0ABU5E4L6</accession>
<feature type="chain" id="PRO_5046826309" evidence="5">
    <location>
        <begin position="27"/>
        <end position="458"/>
    </location>
</feature>
<feature type="domain" description="Cytochrome c" evidence="6">
    <location>
        <begin position="328"/>
        <end position="458"/>
    </location>
</feature>
<keyword evidence="2 4" id="KW-0479">Metal-binding</keyword>
<dbReference type="Pfam" id="PF06537">
    <property type="entry name" value="DHOR"/>
    <property type="match status" value="1"/>
</dbReference>
<keyword evidence="1 4" id="KW-0349">Heme</keyword>
<protein>
    <submittedName>
        <fullName evidence="7">Di-heme oxidoredictase family protein</fullName>
    </submittedName>
</protein>
<evidence type="ECO:0000313" key="8">
    <source>
        <dbReference type="Proteomes" id="UP001271769"/>
    </source>
</evidence>
<evidence type="ECO:0000259" key="6">
    <source>
        <dbReference type="PROSITE" id="PS51007"/>
    </source>
</evidence>
<evidence type="ECO:0000256" key="4">
    <source>
        <dbReference type="PROSITE-ProRule" id="PRU00433"/>
    </source>
</evidence>
<name>A0ABU5E4L6_9PROT</name>
<dbReference type="PANTHER" id="PTHR30600:SF4">
    <property type="entry name" value="CYTOCHROME C DOMAIN-CONTAINING PROTEIN"/>
    <property type="match status" value="1"/>
</dbReference>
<keyword evidence="8" id="KW-1185">Reference proteome</keyword>
<dbReference type="InterPro" id="IPR010538">
    <property type="entry name" value="DHOR"/>
</dbReference>
<dbReference type="PIRSF" id="PIRSF028099">
    <property type="entry name" value="DUF1111"/>
    <property type="match status" value="1"/>
</dbReference>
<dbReference type="Proteomes" id="UP001271769">
    <property type="component" value="Unassembled WGS sequence"/>
</dbReference>
<organism evidence="7 8">
    <name type="scientific">Dongia rigui</name>
    <dbReference type="NCBI Taxonomy" id="940149"/>
    <lineage>
        <taxon>Bacteria</taxon>
        <taxon>Pseudomonadati</taxon>
        <taxon>Pseudomonadota</taxon>
        <taxon>Alphaproteobacteria</taxon>
        <taxon>Rhodospirillales</taxon>
        <taxon>Dongiaceae</taxon>
        <taxon>Dongia</taxon>
    </lineage>
</organism>
<evidence type="ECO:0000256" key="3">
    <source>
        <dbReference type="ARBA" id="ARBA00023004"/>
    </source>
</evidence>
<dbReference type="EMBL" id="JAXCLX010000004">
    <property type="protein sequence ID" value="MDY0874377.1"/>
    <property type="molecule type" value="Genomic_DNA"/>
</dbReference>
<dbReference type="InterPro" id="IPR036909">
    <property type="entry name" value="Cyt_c-like_dom_sf"/>
</dbReference>
<dbReference type="RefSeq" id="WP_320502844.1">
    <property type="nucleotide sequence ID" value="NZ_JAXCLX010000004.1"/>
</dbReference>
<proteinExistence type="predicted"/>
<comment type="caution">
    <text evidence="7">The sequence shown here is derived from an EMBL/GenBank/DDBJ whole genome shotgun (WGS) entry which is preliminary data.</text>
</comment>
<dbReference type="SUPFAM" id="SSF46626">
    <property type="entry name" value="Cytochrome c"/>
    <property type="match status" value="1"/>
</dbReference>
<dbReference type="InterPro" id="IPR051395">
    <property type="entry name" value="Cytochrome_c_Peroxidase/MauG"/>
</dbReference>
<reference evidence="7 8" key="1">
    <citation type="journal article" date="2013" name="Antonie Van Leeuwenhoek">
        <title>Dongia rigui sp. nov., isolated from freshwater of a large wetland in Korea.</title>
        <authorList>
            <person name="Baik K.S."/>
            <person name="Hwang Y.M."/>
            <person name="Choi J.S."/>
            <person name="Kwon J."/>
            <person name="Seong C.N."/>
        </authorList>
    </citation>
    <scope>NUCLEOTIDE SEQUENCE [LARGE SCALE GENOMIC DNA]</scope>
    <source>
        <strain evidence="7 8">04SU4-P</strain>
    </source>
</reference>
<evidence type="ECO:0000256" key="1">
    <source>
        <dbReference type="ARBA" id="ARBA00022617"/>
    </source>
</evidence>
<sequence>MSRRFKAALATVLGLAICATVLTTGALWTKADDTTKPKHVVKVIRDPALGDDAVARMENVIGQSIFERIWVSAPSSTEAADGLGPMFNARSCAACHPGGAHGTLVNKDGSQSPSLLVRLGAKNDGAADPVYGNQLQTEAARGVPPEGRFSIDYALSETKLADGTIVPLRRPVVTLHDMADGPVAPDTVTGLRLAPAIHGMGPLDAIPAASIIARADPDDKDGDGISGRIHWLDAEQKTFGRFGWKAIMPSLEAQNSHAFFADMGLSTPLFTDAYGECTARQKACRAAPSGASPQFEDLEVTSTLVKVLDRFVAEAVLPAGPKSQADPVMLERGRALFASAGCQACHNPSYDVEWPKGASKTRHISPYTDLLLHDMGDGLAEDLIEENAKGREWRTSPLWGLRWAVDHHGQGALLHDGRARTILEAILWHGGEALPARDHVANLSPGDRQALISFLSSL</sequence>
<evidence type="ECO:0000256" key="2">
    <source>
        <dbReference type="ARBA" id="ARBA00022723"/>
    </source>
</evidence>
<keyword evidence="3 4" id="KW-0408">Iron</keyword>
<evidence type="ECO:0000313" key="7">
    <source>
        <dbReference type="EMBL" id="MDY0874377.1"/>
    </source>
</evidence>
<dbReference type="PROSITE" id="PS51007">
    <property type="entry name" value="CYTC"/>
    <property type="match status" value="1"/>
</dbReference>
<dbReference type="Gene3D" id="1.10.760.10">
    <property type="entry name" value="Cytochrome c-like domain"/>
    <property type="match status" value="1"/>
</dbReference>